<feature type="compositionally biased region" description="Basic and acidic residues" evidence="1">
    <location>
        <begin position="307"/>
        <end position="317"/>
    </location>
</feature>
<keyword evidence="3" id="KW-1185">Reference proteome</keyword>
<reference evidence="2 3" key="1">
    <citation type="journal article" date="2019" name="Sci. Rep.">
        <title>Orb-weaving spider Araneus ventricosus genome elucidates the spidroin gene catalogue.</title>
        <authorList>
            <person name="Kono N."/>
            <person name="Nakamura H."/>
            <person name="Ohtoshi R."/>
            <person name="Moran D.A.P."/>
            <person name="Shinohara A."/>
            <person name="Yoshida Y."/>
            <person name="Fujiwara M."/>
            <person name="Mori M."/>
            <person name="Tomita M."/>
            <person name="Arakawa K."/>
        </authorList>
    </citation>
    <scope>NUCLEOTIDE SEQUENCE [LARGE SCALE GENOMIC DNA]</scope>
</reference>
<comment type="caution">
    <text evidence="2">The sequence shown here is derived from an EMBL/GenBank/DDBJ whole genome shotgun (WGS) entry which is preliminary data.</text>
</comment>
<gene>
    <name evidence="2" type="ORF">AVEN_48661_1</name>
</gene>
<feature type="compositionally biased region" description="Basic and acidic residues" evidence="1">
    <location>
        <begin position="267"/>
        <end position="284"/>
    </location>
</feature>
<evidence type="ECO:0000313" key="3">
    <source>
        <dbReference type="Proteomes" id="UP000499080"/>
    </source>
</evidence>
<protein>
    <submittedName>
        <fullName evidence="2">Uncharacterized protein</fullName>
    </submittedName>
</protein>
<organism evidence="2 3">
    <name type="scientific">Araneus ventricosus</name>
    <name type="common">Orbweaver spider</name>
    <name type="synonym">Epeira ventricosa</name>
    <dbReference type="NCBI Taxonomy" id="182803"/>
    <lineage>
        <taxon>Eukaryota</taxon>
        <taxon>Metazoa</taxon>
        <taxon>Ecdysozoa</taxon>
        <taxon>Arthropoda</taxon>
        <taxon>Chelicerata</taxon>
        <taxon>Arachnida</taxon>
        <taxon>Araneae</taxon>
        <taxon>Araneomorphae</taxon>
        <taxon>Entelegynae</taxon>
        <taxon>Araneoidea</taxon>
        <taxon>Araneidae</taxon>
        <taxon>Araneus</taxon>
    </lineage>
</organism>
<feature type="region of interest" description="Disordered" evidence="1">
    <location>
        <begin position="265"/>
        <end position="352"/>
    </location>
</feature>
<name>A0A4Y2W4V2_ARAVE</name>
<accession>A0A4Y2W4V2</accession>
<sequence>MQTGCNAVIIRGNAPPTMRGCNAIPSGNNDPCRARDATPFRRNNAPTMQMRMQRHSIETTPRPMQTGMQRHHHRSNAPTMKMRMQRHAIRNNAAIRKQRHAIREATLRPPNGDATPCHRGNNAIPSGKQRHAIETTPIPSETTPCHQSSSRPVQKMGMQRAIPSRNNAPTQQTGMQRHIIETTPLTMKIRMQRHSIGETTLTHANEGCNPPFHRKQRPTHLQMGMQRHSIRKQADHANGMQRHVIREHAPTRKWGCTTHVLGKQRHRETTPCHQEQRPRPHENEDATMPSGKQRRSNRVANMPCERNSPDPCKRDATPCHPGNSADQRNGYATPCHRKQRHDIETTLMPSED</sequence>
<evidence type="ECO:0000313" key="2">
    <source>
        <dbReference type="EMBL" id="GBO32409.1"/>
    </source>
</evidence>
<dbReference type="EMBL" id="BGPR01055857">
    <property type="protein sequence ID" value="GBO32409.1"/>
    <property type="molecule type" value="Genomic_DNA"/>
</dbReference>
<evidence type="ECO:0000256" key="1">
    <source>
        <dbReference type="SAM" id="MobiDB-lite"/>
    </source>
</evidence>
<dbReference type="Proteomes" id="UP000499080">
    <property type="component" value="Unassembled WGS sequence"/>
</dbReference>
<proteinExistence type="predicted"/>
<dbReference type="AlphaFoldDB" id="A0A4Y2W4V2"/>